<dbReference type="InParanoid" id="B9TEB5"/>
<dbReference type="AlphaFoldDB" id="B9TEB5"/>
<feature type="transmembrane region" description="Helical" evidence="1">
    <location>
        <begin position="213"/>
        <end position="235"/>
    </location>
</feature>
<gene>
    <name evidence="2" type="ORF">RCOM_1785950</name>
</gene>
<reference evidence="3" key="1">
    <citation type="journal article" date="2010" name="Nat. Biotechnol.">
        <title>Draft genome sequence of the oilseed species Ricinus communis.</title>
        <authorList>
            <person name="Chan A.P."/>
            <person name="Crabtree J."/>
            <person name="Zhao Q."/>
            <person name="Lorenzi H."/>
            <person name="Orvis J."/>
            <person name="Puiu D."/>
            <person name="Melake-Berhan A."/>
            <person name="Jones K.M."/>
            <person name="Redman J."/>
            <person name="Chen G."/>
            <person name="Cahoon E.B."/>
            <person name="Gedil M."/>
            <person name="Stanke M."/>
            <person name="Haas B.J."/>
            <person name="Wortman J.R."/>
            <person name="Fraser-Liggett C.M."/>
            <person name="Ravel J."/>
            <person name="Rabinowicz P.D."/>
        </authorList>
    </citation>
    <scope>NUCLEOTIDE SEQUENCE [LARGE SCALE GENOMIC DNA]</scope>
    <source>
        <strain evidence="3">cv. Hale</strain>
    </source>
</reference>
<keyword evidence="1" id="KW-1133">Transmembrane helix</keyword>
<protein>
    <submittedName>
        <fullName evidence="2">Uncharacterized protein</fullName>
    </submittedName>
</protein>
<dbReference type="Proteomes" id="UP000008311">
    <property type="component" value="Unassembled WGS sequence"/>
</dbReference>
<dbReference type="EMBL" id="EQ978900">
    <property type="protein sequence ID" value="EEF25799.1"/>
    <property type="molecule type" value="Genomic_DNA"/>
</dbReference>
<accession>B9TEB5</accession>
<feature type="transmembrane region" description="Helical" evidence="1">
    <location>
        <begin position="129"/>
        <end position="154"/>
    </location>
</feature>
<name>B9TEB5_RICCO</name>
<proteinExistence type="predicted"/>
<organism evidence="2 3">
    <name type="scientific">Ricinus communis</name>
    <name type="common">Castor bean</name>
    <dbReference type="NCBI Taxonomy" id="3988"/>
    <lineage>
        <taxon>Eukaryota</taxon>
        <taxon>Viridiplantae</taxon>
        <taxon>Streptophyta</taxon>
        <taxon>Embryophyta</taxon>
        <taxon>Tracheophyta</taxon>
        <taxon>Spermatophyta</taxon>
        <taxon>Magnoliopsida</taxon>
        <taxon>eudicotyledons</taxon>
        <taxon>Gunneridae</taxon>
        <taxon>Pentapetalae</taxon>
        <taxon>rosids</taxon>
        <taxon>fabids</taxon>
        <taxon>Malpighiales</taxon>
        <taxon>Euphorbiaceae</taxon>
        <taxon>Acalyphoideae</taxon>
        <taxon>Acalypheae</taxon>
        <taxon>Ricinus</taxon>
    </lineage>
</organism>
<evidence type="ECO:0000313" key="3">
    <source>
        <dbReference type="Proteomes" id="UP000008311"/>
    </source>
</evidence>
<evidence type="ECO:0000313" key="2">
    <source>
        <dbReference type="EMBL" id="EEF25799.1"/>
    </source>
</evidence>
<evidence type="ECO:0000256" key="1">
    <source>
        <dbReference type="SAM" id="Phobius"/>
    </source>
</evidence>
<sequence length="251" mass="27604">MTQQVTFSPALAKALAISANPVRISEKWGFRENQRVFAQAVATWPIRQFQGSILYLWSDGTATVKFDFQIPFDAERELVKSGRVDLHYLTRISSCNPPEALIQSCWEPIPTGTGSRFPRSRSMSNRNHAATAVSFKFVLIVAAVLAAIGCILVFSGCAFEAQSQLNLLRASGPAALDAYLAHVDSHQLPFAAFMLESLTGHCYAYGAFLQGVGFWFVFVLAPLSAALLFAVRWLASRDRSVSLRLRLAAAR</sequence>
<keyword evidence="1" id="KW-0812">Transmembrane</keyword>
<keyword evidence="1" id="KW-0472">Membrane</keyword>
<keyword evidence="3" id="KW-1185">Reference proteome</keyword>